<dbReference type="Gene3D" id="1.25.40.20">
    <property type="entry name" value="Ankyrin repeat-containing domain"/>
    <property type="match status" value="1"/>
</dbReference>
<feature type="region of interest" description="Disordered" evidence="1">
    <location>
        <begin position="1"/>
        <end position="39"/>
    </location>
</feature>
<reference evidence="2 3" key="1">
    <citation type="submission" date="2016-02" db="EMBL/GenBank/DDBJ databases">
        <title>Genome analysis of coral dinoflagellate symbionts highlights evolutionary adaptations to a symbiotic lifestyle.</title>
        <authorList>
            <person name="Aranda M."/>
            <person name="Li Y."/>
            <person name="Liew Y.J."/>
            <person name="Baumgarten S."/>
            <person name="Simakov O."/>
            <person name="Wilson M."/>
            <person name="Piel J."/>
            <person name="Ashoor H."/>
            <person name="Bougouffa S."/>
            <person name="Bajic V.B."/>
            <person name="Ryu T."/>
            <person name="Ravasi T."/>
            <person name="Bayer T."/>
            <person name="Micklem G."/>
            <person name="Kim H."/>
            <person name="Bhak J."/>
            <person name="Lajeunesse T.C."/>
            <person name="Voolstra C.R."/>
        </authorList>
    </citation>
    <scope>NUCLEOTIDE SEQUENCE [LARGE SCALE GENOMIC DNA]</scope>
    <source>
        <strain evidence="2 3">CCMP2467</strain>
    </source>
</reference>
<evidence type="ECO:0000313" key="3">
    <source>
        <dbReference type="Proteomes" id="UP000186817"/>
    </source>
</evidence>
<dbReference type="EMBL" id="LSRX01000847">
    <property type="protein sequence ID" value="OLP87700.1"/>
    <property type="molecule type" value="Genomic_DNA"/>
</dbReference>
<gene>
    <name evidence="2" type="primary">ACT1</name>
    <name evidence="2" type="ORF">AK812_SmicGene31056</name>
</gene>
<feature type="compositionally biased region" description="Basic and acidic residues" evidence="1">
    <location>
        <begin position="1"/>
        <end position="15"/>
    </location>
</feature>
<sequence>MAEKRFEEEAWHGADDETWQEGQAWEEGADHAEGEEEEEEMEEAVVIIDNGSGLCKVGLSTDQMPKFIFNEVLGRPRALWKEKMQKQGKPMKDFYVADEIDASNRDKELIPETLNKGIRFVSQQTKATEGVRSVRLDAWFYIRRLSASDVLRALRETGSSSESLRKDVEQSMQHQKVYHVVIRGNDPKFMPFGKRDGQDLVTNYICEQMSFITEKVDQLLFEDLSEPSSIREAMADHAFNQMLEQYFLRGKHDREETLHLVSRLRGGGNLLHTCIKEGHLDTLRLLLDEFTPESQPGARWRASAEPLRPVGMYKCSAFHRAVFDGRPDCLAELVFWAKRYGHDITELRNVEERDIAGSQRGLTCLELSEQEGNLACYNVLAPLFGVPKKESARDAKSEQTLQLRPMNLESPSLTWEVMLGSVRDLKASDAYRGRDPSQMVLRLENLVFVDDPSEEQVDQLLAESSGMAALEANSCIWKTEKTALRFLAAVVGRLEMEASSRLPPRMPQKVHVSSPIAEDIPVEEGGQTDRQVVALLLRFAAACGKWPHFLGARNGLISRMQALRLASQDTQSHAATIAAIYATRLNSFLGHLPSDFDDEGLGEWLRKQELMPLARAVFSRFYNLDKLLAQEPEDVNQALDFAVAPFLKISLSAWFAAVPTADSADLWRTWSEALGSDEEVLKKQLAPALDFVLEAILRMQKALDPVCKQTSRLTQVASLGELVRSCVPAALFPRLPLTQARLERHWPIKPAQAPKKKLSLLTQTSALKPCTASGYASSQGQGFTKFITETPPCDKQA</sequence>
<dbReference type="Gene3D" id="3.30.420.40">
    <property type="match status" value="1"/>
</dbReference>
<accession>A0A1Q9CXQ5</accession>
<dbReference type="SUPFAM" id="SSF53067">
    <property type="entry name" value="Actin-like ATPase domain"/>
    <property type="match status" value="1"/>
</dbReference>
<dbReference type="Proteomes" id="UP000186817">
    <property type="component" value="Unassembled WGS sequence"/>
</dbReference>
<evidence type="ECO:0000313" key="2">
    <source>
        <dbReference type="EMBL" id="OLP87700.1"/>
    </source>
</evidence>
<dbReference type="OrthoDB" id="413387at2759"/>
<dbReference type="AlphaFoldDB" id="A0A1Q9CXQ5"/>
<dbReference type="InterPro" id="IPR036770">
    <property type="entry name" value="Ankyrin_rpt-contain_sf"/>
</dbReference>
<dbReference type="InterPro" id="IPR043129">
    <property type="entry name" value="ATPase_NBD"/>
</dbReference>
<organism evidence="2 3">
    <name type="scientific">Symbiodinium microadriaticum</name>
    <name type="common">Dinoflagellate</name>
    <name type="synonym">Zooxanthella microadriatica</name>
    <dbReference type="NCBI Taxonomy" id="2951"/>
    <lineage>
        <taxon>Eukaryota</taxon>
        <taxon>Sar</taxon>
        <taxon>Alveolata</taxon>
        <taxon>Dinophyceae</taxon>
        <taxon>Suessiales</taxon>
        <taxon>Symbiodiniaceae</taxon>
        <taxon>Symbiodinium</taxon>
    </lineage>
</organism>
<proteinExistence type="predicted"/>
<protein>
    <submittedName>
        <fullName evidence="2">Actin-1</fullName>
    </submittedName>
</protein>
<name>A0A1Q9CXQ5_SYMMI</name>
<comment type="caution">
    <text evidence="2">The sequence shown here is derived from an EMBL/GenBank/DDBJ whole genome shotgun (WGS) entry which is preliminary data.</text>
</comment>
<evidence type="ECO:0000256" key="1">
    <source>
        <dbReference type="SAM" id="MobiDB-lite"/>
    </source>
</evidence>
<keyword evidence="3" id="KW-1185">Reference proteome</keyword>